<dbReference type="InterPro" id="IPR044230">
    <property type="entry name" value="GTF3C4"/>
</dbReference>
<feature type="domain" description="Transcription factor IIIC 90kDa subunit N-terminal" evidence="2">
    <location>
        <begin position="212"/>
        <end position="273"/>
    </location>
</feature>
<name>A0A1J6ISW0_NICAT</name>
<dbReference type="SUPFAM" id="SSF56672">
    <property type="entry name" value="DNA/RNA polymerases"/>
    <property type="match status" value="1"/>
</dbReference>
<dbReference type="InterPro" id="IPR015943">
    <property type="entry name" value="WD40/YVTN_repeat-like_dom_sf"/>
</dbReference>
<feature type="region of interest" description="Disordered" evidence="1">
    <location>
        <begin position="107"/>
        <end position="131"/>
    </location>
</feature>
<evidence type="ECO:0000259" key="3">
    <source>
        <dbReference type="Pfam" id="PF17919"/>
    </source>
</evidence>
<dbReference type="Gramene" id="OIT07348">
    <property type="protein sequence ID" value="OIT07348"/>
    <property type="gene ID" value="A4A49_46703"/>
</dbReference>
<dbReference type="Pfam" id="PF17919">
    <property type="entry name" value="RT_RNaseH_2"/>
    <property type="match status" value="1"/>
</dbReference>
<dbReference type="InterPro" id="IPR041577">
    <property type="entry name" value="RT_RNaseH_2"/>
</dbReference>
<organism evidence="4 5">
    <name type="scientific">Nicotiana attenuata</name>
    <name type="common">Coyote tobacco</name>
    <dbReference type="NCBI Taxonomy" id="49451"/>
    <lineage>
        <taxon>Eukaryota</taxon>
        <taxon>Viridiplantae</taxon>
        <taxon>Streptophyta</taxon>
        <taxon>Embryophyta</taxon>
        <taxon>Tracheophyta</taxon>
        <taxon>Spermatophyta</taxon>
        <taxon>Magnoliopsida</taxon>
        <taxon>eudicotyledons</taxon>
        <taxon>Gunneridae</taxon>
        <taxon>Pentapetalae</taxon>
        <taxon>asterids</taxon>
        <taxon>lamiids</taxon>
        <taxon>Solanales</taxon>
        <taxon>Solanaceae</taxon>
        <taxon>Nicotianoideae</taxon>
        <taxon>Nicotianeae</taxon>
        <taxon>Nicotiana</taxon>
    </lineage>
</organism>
<dbReference type="InterPro" id="IPR036322">
    <property type="entry name" value="WD40_repeat_dom_sf"/>
</dbReference>
<feature type="domain" description="Reverse transcriptase/retrotransposon-derived protein RNase H-like" evidence="3">
    <location>
        <begin position="1140"/>
        <end position="1231"/>
    </location>
</feature>
<dbReference type="GO" id="GO:0006384">
    <property type="term" value="P:transcription initiation at RNA polymerase III promoter"/>
    <property type="evidence" value="ECO:0007669"/>
    <property type="project" value="InterPro"/>
</dbReference>
<dbReference type="GO" id="GO:0000127">
    <property type="term" value="C:transcription factor TFIIIC complex"/>
    <property type="evidence" value="ECO:0007669"/>
    <property type="project" value="InterPro"/>
</dbReference>
<keyword evidence="5" id="KW-1185">Reference proteome</keyword>
<dbReference type="PANTHER" id="PTHR15496:SF2">
    <property type="entry name" value="GENERAL TRANSCRIPTION FACTOR 3C POLYPEPTIDE 4"/>
    <property type="match status" value="1"/>
</dbReference>
<evidence type="ECO:0000256" key="1">
    <source>
        <dbReference type="SAM" id="MobiDB-lite"/>
    </source>
</evidence>
<evidence type="ECO:0000313" key="4">
    <source>
        <dbReference type="EMBL" id="OIT07348.1"/>
    </source>
</evidence>
<dbReference type="Gene3D" id="3.10.20.370">
    <property type="match status" value="1"/>
</dbReference>
<feature type="region of interest" description="Disordered" evidence="1">
    <location>
        <begin position="1009"/>
        <end position="1047"/>
    </location>
</feature>
<evidence type="ECO:0000259" key="2">
    <source>
        <dbReference type="Pfam" id="PF12657"/>
    </source>
</evidence>
<comment type="caution">
    <text evidence="4">The sequence shown here is derived from an EMBL/GenBank/DDBJ whole genome shotgun (WGS) entry which is preliminary data.</text>
</comment>
<proteinExistence type="predicted"/>
<dbReference type="CDD" id="cd09274">
    <property type="entry name" value="RNase_HI_RT_Ty3"/>
    <property type="match status" value="1"/>
</dbReference>
<accession>A0A1J6ISW0</accession>
<gene>
    <name evidence="4" type="ORF">A4A49_46703</name>
</gene>
<dbReference type="EMBL" id="MJEQ01037183">
    <property type="protein sequence ID" value="OIT07348.1"/>
    <property type="molecule type" value="Genomic_DNA"/>
</dbReference>
<dbReference type="SMART" id="SM00320">
    <property type="entry name" value="WD40"/>
    <property type="match status" value="5"/>
</dbReference>
<dbReference type="InterPro" id="IPR043502">
    <property type="entry name" value="DNA/RNA_pol_sf"/>
</dbReference>
<dbReference type="GO" id="GO:0004402">
    <property type="term" value="F:histone acetyltransferase activity"/>
    <property type="evidence" value="ECO:0007669"/>
    <property type="project" value="InterPro"/>
</dbReference>
<dbReference type="Pfam" id="PF12657">
    <property type="entry name" value="TFIIIC_delta"/>
    <property type="match status" value="1"/>
</dbReference>
<dbReference type="InterPro" id="IPR001680">
    <property type="entry name" value="WD40_rpt"/>
</dbReference>
<dbReference type="Gene3D" id="2.130.10.10">
    <property type="entry name" value="YVTN repeat-like/Quinoprotein amine dehydrogenase"/>
    <property type="match status" value="2"/>
</dbReference>
<dbReference type="SUPFAM" id="SSF50978">
    <property type="entry name" value="WD40 repeat-like"/>
    <property type="match status" value="1"/>
</dbReference>
<dbReference type="Proteomes" id="UP000187609">
    <property type="component" value="Unassembled WGS sequence"/>
</dbReference>
<dbReference type="PANTHER" id="PTHR15496">
    <property type="entry name" value="GENERAL TRANSCRIPTION FACTOR 3C POLYPEPTIDE 4 FAMILY"/>
    <property type="match status" value="1"/>
</dbReference>
<sequence>MDKYHYKQELSHHNLRVEALGSTFLVMDQWNFFKMHQWYQSIFLDLWETMAGESSEVMDMLHKMSADMSSFTTRQDQQEAFQVQTCKNHEEAVNDLREVLNKVIHGSRRPKCGKDTDPRGGELYSPSDLPLSMGEMATPNSMGEENLVAVASGHIVTILNPAKSFGSRGLITIPHSKPFPIGLIDRKDLLSGCMLHIALSRDSSPQEKQYRENRPCVRSISWSPIGFAPNSGCLLAVCTTEGHVRLYRMPFREFSAEWVEVMDISKELYSYLTTTNFQAASFRASEASDPSQACFDEGYADDLPISVMRKELKRRRPNALTVMEDKACSQKGKNTFNAPRSKAESSKKVVGDGSQSLITAEEYASRSAMMSSLIVAWSPCLPQTFGCGISTTTGLNSDCSVLAVGGKSGILSLWRIHKPDEYSIMNSPDSNEPLLIGLLNAHDTWITTISWGLFISDASDPLLLLATGCSDGSVKIWQACCRRLVESSELSDSPFSLLKEVKAADFAMASVVSFNVSVQSPNKMLLAIGNGSGSIEVWSCDILLRRFEKAGSCDAHNHVVTGLAWAFGGCCLYSCSQDNSTRCWILHENSLCEVPIPSNTPGVKGSGDVPDAFSSCFGLAVSPGNLVMAVVRAFATEQLNQMYEARALKAAVEFLWIGGQQLDISSTIYPDFDVKVFPDFPEKELFSWENNILWSLNQHEPLDKPLVVWDVVAALLAFKQSISIFVKHIIIKWLKSSVGSQFGVSANLSEAIKCLSELSSRKLQLLNIISKLVVLKKVETDKVDRQSQFLEDFNDAEDERLDWTQLHSNSEMELRDRLVGYSFTVFLDDASGSDGKGSKSNYWVPVGTAQMEQWVAIHGEDVKDQLKLLGEEVRTVDKSQIPSIYEYVEEEECSFCSASVPFDSPDFAVCKGVKCDNRNGPSHKLFRCSVSMRICPIVPVWHCMCCQRWASTLAPAPLFKMPGYPSDFKSFSELHELMQKMISEIETLAGEVSNLKRLDQTILDFQDQVSAATGQRRDKTPLDHEEEPSDESPQKERNAGHHNGHNSNFSRWSRMEYLRFAGEDLRSWLHKIEQFFSMEKVAAEEKVEVAAMQTLTMDFYYEGRKHVLRRASKHVIATGVGRLTRVADLLKKDNFKRSPKATVAFKELKEALTKALVLALPDINKTFVVETDASGYGIGVVLMQQGHPIAFISKALSTRHMALSVYDRELLAIVHAVTKWSQYLLGQRFIIRTDQRALKFLMEQKLHTNSQLMWLTKLVPFDYVIEYKSGVTNKVADALSRMPGAELFSLVLSTTSFDLM</sequence>
<protein>
    <submittedName>
        <fullName evidence="4">Uncharacterized protein</fullName>
    </submittedName>
</protein>
<dbReference type="InterPro" id="IPR024761">
    <property type="entry name" value="TFIIIC_delta_N"/>
</dbReference>
<evidence type="ECO:0000313" key="5">
    <source>
        <dbReference type="Proteomes" id="UP000187609"/>
    </source>
</evidence>
<reference evidence="4" key="1">
    <citation type="submission" date="2016-11" db="EMBL/GenBank/DDBJ databases">
        <title>The genome of Nicotiana attenuata.</title>
        <authorList>
            <person name="Xu S."/>
            <person name="Brockmoeller T."/>
            <person name="Gaquerel E."/>
            <person name="Navarro A."/>
            <person name="Kuhl H."/>
            <person name="Gase K."/>
            <person name="Ling Z."/>
            <person name="Zhou W."/>
            <person name="Kreitzer C."/>
            <person name="Stanke M."/>
            <person name="Tang H."/>
            <person name="Lyons E."/>
            <person name="Pandey P."/>
            <person name="Pandey S.P."/>
            <person name="Timmermann B."/>
            <person name="Baldwin I.T."/>
        </authorList>
    </citation>
    <scope>NUCLEOTIDE SEQUENCE [LARGE SCALE GENOMIC DNA]</scope>
    <source>
        <strain evidence="4">UT</strain>
    </source>
</reference>
<dbReference type="Pfam" id="PF00400">
    <property type="entry name" value="WD40"/>
    <property type="match status" value="2"/>
</dbReference>